<dbReference type="Proteomes" id="UP000784294">
    <property type="component" value="Unassembled WGS sequence"/>
</dbReference>
<protein>
    <recommendedName>
        <fullName evidence="1">Clathrin/coatomer adaptor adaptin-like N-terminal domain-containing protein</fullName>
    </recommendedName>
</protein>
<dbReference type="Pfam" id="PF01602">
    <property type="entry name" value="Adaptin_N"/>
    <property type="match status" value="1"/>
</dbReference>
<dbReference type="PANTHER" id="PTHR10635:SF0">
    <property type="entry name" value="COATOMER SUBUNIT BETA"/>
    <property type="match status" value="1"/>
</dbReference>
<evidence type="ECO:0000313" key="2">
    <source>
        <dbReference type="EMBL" id="VEL44170.1"/>
    </source>
</evidence>
<dbReference type="GO" id="GO:0006888">
    <property type="term" value="P:endoplasmic reticulum to Golgi vesicle-mediated transport"/>
    <property type="evidence" value="ECO:0007669"/>
    <property type="project" value="TreeGrafter"/>
</dbReference>
<comment type="caution">
    <text evidence="2">The sequence shown here is derived from an EMBL/GenBank/DDBJ whole genome shotgun (WGS) entry which is preliminary data.</text>
</comment>
<dbReference type="SUPFAM" id="SSF48371">
    <property type="entry name" value="ARM repeat"/>
    <property type="match status" value="1"/>
</dbReference>
<feature type="domain" description="Clathrin/coatomer adaptor adaptin-like N-terminal" evidence="1">
    <location>
        <begin position="7"/>
        <end position="177"/>
    </location>
</feature>
<evidence type="ECO:0000259" key="1">
    <source>
        <dbReference type="Pfam" id="PF01602"/>
    </source>
</evidence>
<organism evidence="2 3">
    <name type="scientific">Protopolystoma xenopodis</name>
    <dbReference type="NCBI Taxonomy" id="117903"/>
    <lineage>
        <taxon>Eukaryota</taxon>
        <taxon>Metazoa</taxon>
        <taxon>Spiralia</taxon>
        <taxon>Lophotrochozoa</taxon>
        <taxon>Platyhelminthes</taxon>
        <taxon>Monogenea</taxon>
        <taxon>Polyopisthocotylea</taxon>
        <taxon>Polystomatidea</taxon>
        <taxon>Polystomatidae</taxon>
        <taxon>Protopolystoma</taxon>
    </lineage>
</organism>
<dbReference type="Gene3D" id="1.25.10.10">
    <property type="entry name" value="Leucine-rich Repeat Variant"/>
    <property type="match status" value="1"/>
</dbReference>
<dbReference type="PANTHER" id="PTHR10635">
    <property type="entry name" value="COATOMER SUBUNIT BETA"/>
    <property type="match status" value="1"/>
</dbReference>
<dbReference type="GO" id="GO:0006886">
    <property type="term" value="P:intracellular protein transport"/>
    <property type="evidence" value="ECO:0007669"/>
    <property type="project" value="InterPro"/>
</dbReference>
<name>A0A3S5BDX7_9PLAT</name>
<dbReference type="GO" id="GO:0006891">
    <property type="term" value="P:intra-Golgi vesicle-mediated transport"/>
    <property type="evidence" value="ECO:0007669"/>
    <property type="project" value="TreeGrafter"/>
</dbReference>
<dbReference type="OrthoDB" id="10261439at2759"/>
<dbReference type="InterPro" id="IPR016024">
    <property type="entry name" value="ARM-type_fold"/>
</dbReference>
<sequence>MKFLNVEQDASCKRNAFLMLLHVSQNSALEYLSTCLDQIHTFGDILQLVIVELIYKVCLANHSERGRFIRSIYALLQSSSPAVRYEAAGTLATLSSAPTAIRAVASCYIDIILKESDNNVKFIVLDRLISLRQTHEKILQDLVMDIVRILGTSDLELRQKTLEITIDLVTVRTADELFF</sequence>
<dbReference type="InterPro" id="IPR002553">
    <property type="entry name" value="Clathrin/coatomer_adapt-like_N"/>
</dbReference>
<dbReference type="GO" id="GO:0030126">
    <property type="term" value="C:COPI vesicle coat"/>
    <property type="evidence" value="ECO:0007669"/>
    <property type="project" value="TreeGrafter"/>
</dbReference>
<evidence type="ECO:0000313" key="3">
    <source>
        <dbReference type="Proteomes" id="UP000784294"/>
    </source>
</evidence>
<dbReference type="InterPro" id="IPR016460">
    <property type="entry name" value="COPB1"/>
</dbReference>
<reference evidence="2" key="1">
    <citation type="submission" date="2018-11" db="EMBL/GenBank/DDBJ databases">
        <authorList>
            <consortium name="Pathogen Informatics"/>
        </authorList>
    </citation>
    <scope>NUCLEOTIDE SEQUENCE</scope>
</reference>
<dbReference type="EMBL" id="CAAALY010291060">
    <property type="protein sequence ID" value="VEL44170.1"/>
    <property type="molecule type" value="Genomic_DNA"/>
</dbReference>
<proteinExistence type="predicted"/>
<dbReference type="AlphaFoldDB" id="A0A3S5BDX7"/>
<gene>
    <name evidence="2" type="ORF">PXEA_LOCUS37610</name>
</gene>
<keyword evidence="3" id="KW-1185">Reference proteome</keyword>
<dbReference type="InterPro" id="IPR011989">
    <property type="entry name" value="ARM-like"/>
</dbReference>
<accession>A0A3S5BDX7</accession>